<proteinExistence type="predicted"/>
<dbReference type="EMBL" id="LT838272">
    <property type="protein sequence ID" value="SMC00140.1"/>
    <property type="molecule type" value="Genomic_DNA"/>
</dbReference>
<dbReference type="SUPFAM" id="SSF51569">
    <property type="entry name" value="Aldolase"/>
    <property type="match status" value="1"/>
</dbReference>
<dbReference type="STRING" id="698762.SAMN00808754_3305"/>
<dbReference type="InterPro" id="IPR006218">
    <property type="entry name" value="DAHP1/KDSA"/>
</dbReference>
<protein>
    <submittedName>
        <fullName evidence="4">3-deoxy-D-arabinoheptulosonate-7-phosphate synthase</fullName>
    </submittedName>
</protein>
<dbReference type="InterPro" id="IPR052899">
    <property type="entry name" value="Class-I_DAHP_synthase"/>
</dbReference>
<dbReference type="Gene3D" id="3.30.70.1140">
    <property type="entry name" value="Phospho-2-dehydro-3-deoxyheptonate aldolase, domain 1"/>
    <property type="match status" value="1"/>
</dbReference>
<dbReference type="AlphaFoldDB" id="A0A1W1W3V4"/>
<evidence type="ECO:0000259" key="3">
    <source>
        <dbReference type="Pfam" id="PF18152"/>
    </source>
</evidence>
<keyword evidence="1" id="KW-0808">Transferase</keyword>
<dbReference type="PANTHER" id="PTHR43018">
    <property type="entry name" value="PHOSPHO-2-DEHYDRO-3-DEOXYHEPTONATE ALDOLASE"/>
    <property type="match status" value="1"/>
</dbReference>
<dbReference type="InterPro" id="IPR041071">
    <property type="entry name" value="DAHP_snth_FXD"/>
</dbReference>
<dbReference type="GO" id="GO:0016740">
    <property type="term" value="F:transferase activity"/>
    <property type="evidence" value="ECO:0007669"/>
    <property type="project" value="UniProtKB-KW"/>
</dbReference>
<dbReference type="NCBIfam" id="NF006421">
    <property type="entry name" value="PRK08673.1"/>
    <property type="match status" value="1"/>
</dbReference>
<dbReference type="OrthoDB" id="9780456at2"/>
<dbReference type="NCBIfam" id="NF009239">
    <property type="entry name" value="PRK12595.1"/>
    <property type="match status" value="1"/>
</dbReference>
<evidence type="ECO:0000259" key="2">
    <source>
        <dbReference type="Pfam" id="PF00793"/>
    </source>
</evidence>
<accession>A0A1W1W3V4</accession>
<dbReference type="InterPro" id="IPR006268">
    <property type="entry name" value="DAHP_syn_2"/>
</dbReference>
<dbReference type="NCBIfam" id="TIGR01361">
    <property type="entry name" value="DAHP_synth_Bsub"/>
    <property type="match status" value="1"/>
</dbReference>
<name>A0A1W1W3V4_9FIRM</name>
<dbReference type="PANTHER" id="PTHR43018:SF2">
    <property type="entry name" value="PHOSPHO-2-DEHYDRO-3-DEOXYHEPTONATE ALDOLASE"/>
    <property type="match status" value="1"/>
</dbReference>
<organism evidence="4 5">
    <name type="scientific">Thermanaeromonas toyohensis ToBE</name>
    <dbReference type="NCBI Taxonomy" id="698762"/>
    <lineage>
        <taxon>Bacteria</taxon>
        <taxon>Bacillati</taxon>
        <taxon>Bacillota</taxon>
        <taxon>Clostridia</taxon>
        <taxon>Neomoorellales</taxon>
        <taxon>Neomoorellaceae</taxon>
        <taxon>Thermanaeromonas</taxon>
    </lineage>
</organism>
<dbReference type="Proteomes" id="UP000192569">
    <property type="component" value="Chromosome I"/>
</dbReference>
<reference evidence="4 5" key="1">
    <citation type="submission" date="2017-04" db="EMBL/GenBank/DDBJ databases">
        <authorList>
            <person name="Afonso C.L."/>
            <person name="Miller P.J."/>
            <person name="Scott M.A."/>
            <person name="Spackman E."/>
            <person name="Goraichik I."/>
            <person name="Dimitrov K.M."/>
            <person name="Suarez D.L."/>
            <person name="Swayne D.E."/>
        </authorList>
    </citation>
    <scope>NUCLEOTIDE SEQUENCE [LARGE SCALE GENOMIC DNA]</scope>
    <source>
        <strain evidence="4 5">ToBE</strain>
    </source>
</reference>
<feature type="domain" description="DAHP synthetase I/KDSA" evidence="2">
    <location>
        <begin position="90"/>
        <end position="327"/>
    </location>
</feature>
<keyword evidence="5" id="KW-1185">Reference proteome</keyword>
<evidence type="ECO:0000313" key="5">
    <source>
        <dbReference type="Proteomes" id="UP000192569"/>
    </source>
</evidence>
<gene>
    <name evidence="4" type="ORF">SAMN00808754_3305</name>
</gene>
<dbReference type="Pfam" id="PF00793">
    <property type="entry name" value="DAHP_synth_1"/>
    <property type="match status" value="1"/>
</dbReference>
<evidence type="ECO:0000256" key="1">
    <source>
        <dbReference type="ARBA" id="ARBA00022679"/>
    </source>
</evidence>
<dbReference type="GO" id="GO:0009073">
    <property type="term" value="P:aromatic amino acid family biosynthetic process"/>
    <property type="evidence" value="ECO:0007669"/>
    <property type="project" value="InterPro"/>
</dbReference>
<dbReference type="RefSeq" id="WP_084666938.1">
    <property type="nucleotide sequence ID" value="NZ_LT838272.1"/>
</dbReference>
<dbReference type="Gene3D" id="3.20.20.70">
    <property type="entry name" value="Aldolase class I"/>
    <property type="match status" value="1"/>
</dbReference>
<dbReference type="Pfam" id="PF18152">
    <property type="entry name" value="DAHP_snth_FXD"/>
    <property type="match status" value="1"/>
</dbReference>
<evidence type="ECO:0000313" key="4">
    <source>
        <dbReference type="EMBL" id="SMC00140.1"/>
    </source>
</evidence>
<feature type="domain" description="DAHP synthase ferredoxin-like" evidence="3">
    <location>
        <begin position="1"/>
        <end position="67"/>
    </location>
</feature>
<sequence>MIVVMQPGATREEIAMVCRRLEELGFKAHPIYGQEKTVIGAIGDKRALSSDALVNLPGVEKIVPILKPYKLVSKELKNTPTIVRIGGVPIGGRSIVVMAGPCAVESEEQLMVTAWAVKEAGAQILRGGAFKPRTSPYSFQGLEEEGLKILARVREETGLPFVTEVLDTRDVPLVAEYADALQIGARNMQNFRLLKEAGATGKPILLKRGLAATIEEWLLAAEYILDTGNPQVILCERGIRTFETATRFTLDLAAIAVVKENSHLPIIVDPSHGTGNWKYVVPLARAAIAAGADGLLVEVHPDPARALCDGPQSLHPETFERLMGEVAAVALAVGRVAAGGSESCWGWKPVGTEAIKRKAQTIKRKA</sequence>
<dbReference type="GO" id="GO:0016832">
    <property type="term" value="F:aldehyde-lyase activity"/>
    <property type="evidence" value="ECO:0007669"/>
    <property type="project" value="InterPro"/>
</dbReference>
<dbReference type="InterPro" id="IPR013785">
    <property type="entry name" value="Aldolase_TIM"/>
</dbReference>